<dbReference type="RefSeq" id="WP_186632865.1">
    <property type="nucleotide sequence ID" value="NZ_JACOAF010000008.1"/>
</dbReference>
<dbReference type="PRINTS" id="PR00344">
    <property type="entry name" value="BCTRLSENSOR"/>
</dbReference>
<dbReference type="EMBL" id="JACOAF010000008">
    <property type="protein sequence ID" value="MBC3538697.1"/>
    <property type="molecule type" value="Genomic_DNA"/>
</dbReference>
<dbReference type="SMART" id="SM00091">
    <property type="entry name" value="PAS"/>
    <property type="match status" value="3"/>
</dbReference>
<dbReference type="Gene3D" id="1.10.287.130">
    <property type="match status" value="1"/>
</dbReference>
<keyword evidence="4" id="KW-0808">Transferase</keyword>
<dbReference type="SMART" id="SM00086">
    <property type="entry name" value="PAC"/>
    <property type="match status" value="2"/>
</dbReference>
<accession>A0ABR6VND7</accession>
<dbReference type="CDD" id="cd00075">
    <property type="entry name" value="HATPase"/>
    <property type="match status" value="1"/>
</dbReference>
<dbReference type="InterPro" id="IPR035965">
    <property type="entry name" value="PAS-like_dom_sf"/>
</dbReference>
<dbReference type="SMART" id="SM00387">
    <property type="entry name" value="HATPase_c"/>
    <property type="match status" value="1"/>
</dbReference>
<evidence type="ECO:0000259" key="6">
    <source>
        <dbReference type="PROSITE" id="PS50109"/>
    </source>
</evidence>
<dbReference type="NCBIfam" id="TIGR00229">
    <property type="entry name" value="sensory_box"/>
    <property type="match status" value="3"/>
</dbReference>
<dbReference type="PROSITE" id="PS50112">
    <property type="entry name" value="PAS"/>
    <property type="match status" value="3"/>
</dbReference>
<dbReference type="PANTHER" id="PTHR43304:SF1">
    <property type="entry name" value="PAC DOMAIN-CONTAINING PROTEIN"/>
    <property type="match status" value="1"/>
</dbReference>
<dbReference type="InterPro" id="IPR013655">
    <property type="entry name" value="PAS_fold_3"/>
</dbReference>
<dbReference type="SUPFAM" id="SSF55874">
    <property type="entry name" value="ATPase domain of HSP90 chaperone/DNA topoisomerase II/histidine kinase"/>
    <property type="match status" value="1"/>
</dbReference>
<keyword evidence="5" id="KW-0418">Kinase</keyword>
<dbReference type="InterPro" id="IPR036890">
    <property type="entry name" value="HATPase_C_sf"/>
</dbReference>
<dbReference type="Proteomes" id="UP000659698">
    <property type="component" value="Unassembled WGS sequence"/>
</dbReference>
<evidence type="ECO:0000256" key="3">
    <source>
        <dbReference type="ARBA" id="ARBA00022553"/>
    </source>
</evidence>
<keyword evidence="10" id="KW-1185">Reference proteome</keyword>
<dbReference type="InterPro" id="IPR003594">
    <property type="entry name" value="HATPase_dom"/>
</dbReference>
<organism evidence="9 10">
    <name type="scientific">Rufibacter sediminis</name>
    <dbReference type="NCBI Taxonomy" id="2762756"/>
    <lineage>
        <taxon>Bacteria</taxon>
        <taxon>Pseudomonadati</taxon>
        <taxon>Bacteroidota</taxon>
        <taxon>Cytophagia</taxon>
        <taxon>Cytophagales</taxon>
        <taxon>Hymenobacteraceae</taxon>
        <taxon>Rufibacter</taxon>
    </lineage>
</organism>
<dbReference type="InterPro" id="IPR000700">
    <property type="entry name" value="PAS-assoc_C"/>
</dbReference>
<dbReference type="InterPro" id="IPR005467">
    <property type="entry name" value="His_kinase_dom"/>
</dbReference>
<dbReference type="Pfam" id="PF13426">
    <property type="entry name" value="PAS_9"/>
    <property type="match status" value="2"/>
</dbReference>
<gene>
    <name evidence="9" type="ORF">H7U12_03330</name>
</gene>
<feature type="domain" description="PAC" evidence="8">
    <location>
        <begin position="87"/>
        <end position="139"/>
    </location>
</feature>
<evidence type="ECO:0000256" key="4">
    <source>
        <dbReference type="ARBA" id="ARBA00022679"/>
    </source>
</evidence>
<comment type="catalytic activity">
    <reaction evidence="1">
        <text>ATP + protein L-histidine = ADP + protein N-phospho-L-histidine.</text>
        <dbReference type="EC" id="2.7.13.3"/>
    </reaction>
</comment>
<dbReference type="Gene3D" id="3.30.565.10">
    <property type="entry name" value="Histidine kinase-like ATPase, C-terminal domain"/>
    <property type="match status" value="1"/>
</dbReference>
<name>A0ABR6VND7_9BACT</name>
<dbReference type="InterPro" id="IPR001610">
    <property type="entry name" value="PAC"/>
</dbReference>
<dbReference type="CDD" id="cd00082">
    <property type="entry name" value="HisKA"/>
    <property type="match status" value="1"/>
</dbReference>
<dbReference type="InterPro" id="IPR003661">
    <property type="entry name" value="HisK_dim/P_dom"/>
</dbReference>
<dbReference type="SUPFAM" id="SSF47384">
    <property type="entry name" value="Homodimeric domain of signal transducing histidine kinase"/>
    <property type="match status" value="1"/>
</dbReference>
<dbReference type="InterPro" id="IPR000014">
    <property type="entry name" value="PAS"/>
</dbReference>
<evidence type="ECO:0000256" key="2">
    <source>
        <dbReference type="ARBA" id="ARBA00012438"/>
    </source>
</evidence>
<dbReference type="InterPro" id="IPR004358">
    <property type="entry name" value="Sig_transdc_His_kin-like_C"/>
</dbReference>
<evidence type="ECO:0000259" key="7">
    <source>
        <dbReference type="PROSITE" id="PS50112"/>
    </source>
</evidence>
<dbReference type="PROSITE" id="PS50109">
    <property type="entry name" value="HIS_KIN"/>
    <property type="match status" value="1"/>
</dbReference>
<dbReference type="InterPro" id="IPR036097">
    <property type="entry name" value="HisK_dim/P_sf"/>
</dbReference>
<dbReference type="CDD" id="cd00130">
    <property type="entry name" value="PAS"/>
    <property type="match status" value="3"/>
</dbReference>
<feature type="domain" description="PAC" evidence="8">
    <location>
        <begin position="215"/>
        <end position="267"/>
    </location>
</feature>
<dbReference type="PROSITE" id="PS50113">
    <property type="entry name" value="PAC"/>
    <property type="match status" value="2"/>
</dbReference>
<feature type="domain" description="PAS" evidence="7">
    <location>
        <begin position="14"/>
        <end position="88"/>
    </location>
</feature>
<evidence type="ECO:0000313" key="10">
    <source>
        <dbReference type="Proteomes" id="UP000659698"/>
    </source>
</evidence>
<feature type="domain" description="Histidine kinase" evidence="6">
    <location>
        <begin position="404"/>
        <end position="618"/>
    </location>
</feature>
<reference evidence="9 10" key="1">
    <citation type="journal article" date="2019" name="Int. J. Syst. Evol. Microbiol.">
        <title>Rufibacter sediminis sp. nov., isolated from freshwater lake sediment.</title>
        <authorList>
            <person name="Qu J.H."/>
            <person name="Zhang L.J."/>
            <person name="Fu Y.H."/>
            <person name="Li H.F."/>
        </authorList>
    </citation>
    <scope>NUCLEOTIDE SEQUENCE [LARGE SCALE GENOMIC DNA]</scope>
    <source>
        <strain evidence="9 10">H-1</strain>
    </source>
</reference>
<evidence type="ECO:0000259" key="8">
    <source>
        <dbReference type="PROSITE" id="PS50113"/>
    </source>
</evidence>
<dbReference type="SUPFAM" id="SSF55785">
    <property type="entry name" value="PYP-like sensor domain (PAS domain)"/>
    <property type="match status" value="3"/>
</dbReference>
<evidence type="ECO:0000256" key="1">
    <source>
        <dbReference type="ARBA" id="ARBA00000085"/>
    </source>
</evidence>
<feature type="domain" description="PAS" evidence="7">
    <location>
        <begin position="272"/>
        <end position="312"/>
    </location>
</feature>
<comment type="caution">
    <text evidence="9">The sequence shown here is derived from an EMBL/GenBank/DDBJ whole genome shotgun (WGS) entry which is preliminary data.</text>
</comment>
<protein>
    <recommendedName>
        <fullName evidence="2">histidine kinase</fullName>
        <ecNumber evidence="2">2.7.13.3</ecNumber>
    </recommendedName>
</protein>
<proteinExistence type="predicted"/>
<keyword evidence="3" id="KW-0597">Phosphoprotein</keyword>
<dbReference type="EC" id="2.7.13.3" evidence="2"/>
<evidence type="ECO:0000256" key="5">
    <source>
        <dbReference type="ARBA" id="ARBA00022777"/>
    </source>
</evidence>
<dbReference type="PANTHER" id="PTHR43304">
    <property type="entry name" value="PHYTOCHROME-LIKE PROTEIN CPH1"/>
    <property type="match status" value="1"/>
</dbReference>
<dbReference type="Gene3D" id="3.30.450.20">
    <property type="entry name" value="PAS domain"/>
    <property type="match status" value="3"/>
</dbReference>
<feature type="domain" description="PAS" evidence="7">
    <location>
        <begin position="140"/>
        <end position="205"/>
    </location>
</feature>
<dbReference type="Pfam" id="PF02518">
    <property type="entry name" value="HATPase_c"/>
    <property type="match status" value="1"/>
</dbReference>
<dbReference type="Pfam" id="PF08447">
    <property type="entry name" value="PAS_3"/>
    <property type="match status" value="1"/>
</dbReference>
<evidence type="ECO:0000313" key="9">
    <source>
        <dbReference type="EMBL" id="MBC3538697.1"/>
    </source>
</evidence>
<dbReference type="InterPro" id="IPR052162">
    <property type="entry name" value="Sensor_kinase/Photoreceptor"/>
</dbReference>
<sequence>MNIDRLEVGTAPAHVDDYHLLFDHNPLPMWVYDTDSLRFLTVNAAAERLYGFTREEFLQMTLKDIRPADQVQKVLKVIASLRDTLYSAGEWVHLKKDGTELHVEIVSHELSPVMGSSVRRLVVVHDITARKLAQKQLAEAEQYAQSILNNIVEVVFSFNEKMEMTYISPQCDAILGYTPAQFYADKYLWFNRVHPDDRALFVESLPQIRVSPEQFQLEYRVLSASGEEKWLITRCTAQLNEQGQMVRMDGSANDITSRKKMEEKLSFADFSIERASDAFLWTRADAHITRVNRATCLLLGYTEEELLQRRTLDLVPELTEQSWSLLWAKFKAHKSLEFETVFKAKDGQLHPVEVHLNYFKMGPETYSFTSIRPIAERKQAEAEKNRLTEEMARQNEHLRQFTYIVSHNLRAPVANIVGLLHLYNRKNHADPINSLLINKLERTTHRLDNTLWDLNDILTVRSKQEQALEKTDLVKVLSEVQESLAGQLVDTPCCFSVDFAQGQTVLGVKGYVHSIFFNLITNAIKYRAQDRPLKIRIKTVFSKGYLCLQIQDNGLGIDLAKQKAKIFGLYRRFHPHIEGKGVGLHMIKTQIETMGGWVEVESEEGKGSTFKVYFQVAPKNDEIPESLLDR</sequence>